<evidence type="ECO:0000313" key="9">
    <source>
        <dbReference type="Proteomes" id="UP000035680"/>
    </source>
</evidence>
<name>A0A0K0FN17_STRVS</name>
<dbReference type="AlphaFoldDB" id="A0A0K0FN17"/>
<organism evidence="9 10">
    <name type="scientific">Strongyloides venezuelensis</name>
    <name type="common">Threadworm</name>
    <dbReference type="NCBI Taxonomy" id="75913"/>
    <lineage>
        <taxon>Eukaryota</taxon>
        <taxon>Metazoa</taxon>
        <taxon>Ecdysozoa</taxon>
        <taxon>Nematoda</taxon>
        <taxon>Chromadorea</taxon>
        <taxon>Rhabditida</taxon>
        <taxon>Tylenchina</taxon>
        <taxon>Panagrolaimomorpha</taxon>
        <taxon>Strongyloidoidea</taxon>
        <taxon>Strongyloididae</taxon>
        <taxon>Strongyloides</taxon>
    </lineage>
</organism>
<evidence type="ECO:0000256" key="7">
    <source>
        <dbReference type="RuleBase" id="RU361183"/>
    </source>
</evidence>
<accession>A0A0K0FN17</accession>
<sequence>MNYNIIKERLVLRVLGVIFEHNRPNRDKFINVNYQNLKAKYKHLFKKQLKYSVLTYGANYDFGSRMHFNKNEGSKNDITTFESKKNVFDYILGRTVKYPFNDIKLLNYHYCSSICSKKAIIKCHNKG</sequence>
<keyword evidence="9" id="KW-1185">Reference proteome</keyword>
<feature type="domain" description="Peptidase M12A" evidence="8">
    <location>
        <begin position="1"/>
        <end position="112"/>
    </location>
</feature>
<dbReference type="PANTHER" id="PTHR10127">
    <property type="entry name" value="DISCOIDIN, CUB, EGF, LAMININ , AND ZINC METALLOPROTEASE DOMAIN CONTAINING"/>
    <property type="match status" value="1"/>
</dbReference>
<dbReference type="GO" id="GO:0004222">
    <property type="term" value="F:metalloendopeptidase activity"/>
    <property type="evidence" value="ECO:0007669"/>
    <property type="project" value="UniProtKB-UniRule"/>
</dbReference>
<evidence type="ECO:0000256" key="6">
    <source>
        <dbReference type="PROSITE-ProRule" id="PRU01211"/>
    </source>
</evidence>
<keyword evidence="2 7" id="KW-0479">Metal-binding</keyword>
<keyword evidence="1 7" id="KW-0645">Protease</keyword>
<proteinExistence type="predicted"/>
<comment type="cofactor">
    <cofactor evidence="7">
        <name>Zn(2+)</name>
        <dbReference type="ChEBI" id="CHEBI:29105"/>
    </cofactor>
    <text evidence="7">Binds 1 zinc ion per subunit.</text>
</comment>
<reference evidence="10" key="2">
    <citation type="submission" date="2015-08" db="UniProtKB">
        <authorList>
            <consortium name="WormBaseParasite"/>
        </authorList>
    </citation>
    <scope>IDENTIFICATION</scope>
</reference>
<dbReference type="Pfam" id="PF01400">
    <property type="entry name" value="Astacin"/>
    <property type="match status" value="1"/>
</dbReference>
<dbReference type="SUPFAM" id="SSF55486">
    <property type="entry name" value="Metalloproteases ('zincins'), catalytic domain"/>
    <property type="match status" value="1"/>
</dbReference>
<dbReference type="GO" id="GO:0046872">
    <property type="term" value="F:metal ion binding"/>
    <property type="evidence" value="ECO:0007669"/>
    <property type="project" value="UniProtKB-KW"/>
</dbReference>
<evidence type="ECO:0000256" key="1">
    <source>
        <dbReference type="ARBA" id="ARBA00022670"/>
    </source>
</evidence>
<comment type="caution">
    <text evidence="6">Lacks conserved residue(s) required for the propagation of feature annotation.</text>
</comment>
<protein>
    <recommendedName>
        <fullName evidence="7">Metalloendopeptidase</fullName>
        <ecNumber evidence="7">3.4.24.-</ecNumber>
    </recommendedName>
</protein>
<evidence type="ECO:0000256" key="5">
    <source>
        <dbReference type="ARBA" id="ARBA00023049"/>
    </source>
</evidence>
<dbReference type="EC" id="3.4.24.-" evidence="7"/>
<dbReference type="PANTHER" id="PTHR10127:SF780">
    <property type="entry name" value="METALLOENDOPEPTIDASE"/>
    <property type="match status" value="1"/>
</dbReference>
<dbReference type="Proteomes" id="UP000035680">
    <property type="component" value="Unassembled WGS sequence"/>
</dbReference>
<keyword evidence="3 7" id="KW-0378">Hydrolase</keyword>
<dbReference type="InterPro" id="IPR024079">
    <property type="entry name" value="MetalloPept_cat_dom_sf"/>
</dbReference>
<evidence type="ECO:0000313" key="10">
    <source>
        <dbReference type="WBParaSite" id="SVE_1039600.1"/>
    </source>
</evidence>
<dbReference type="InterPro" id="IPR001506">
    <property type="entry name" value="Peptidase_M12A"/>
</dbReference>
<dbReference type="Gene3D" id="3.40.390.10">
    <property type="entry name" value="Collagenase (Catalytic Domain)"/>
    <property type="match status" value="1"/>
</dbReference>
<keyword evidence="5 7" id="KW-0482">Metalloprotease</keyword>
<evidence type="ECO:0000259" key="8">
    <source>
        <dbReference type="PROSITE" id="PS51864"/>
    </source>
</evidence>
<dbReference type="GO" id="GO:0006508">
    <property type="term" value="P:proteolysis"/>
    <property type="evidence" value="ECO:0007669"/>
    <property type="project" value="UniProtKB-KW"/>
</dbReference>
<dbReference type="WBParaSite" id="SVE_1039600.1">
    <property type="protein sequence ID" value="SVE_1039600.1"/>
    <property type="gene ID" value="SVE_1039600"/>
</dbReference>
<reference evidence="9" key="1">
    <citation type="submission" date="2014-07" db="EMBL/GenBank/DDBJ databases">
        <authorList>
            <person name="Martin A.A"/>
            <person name="De Silva N."/>
        </authorList>
    </citation>
    <scope>NUCLEOTIDE SEQUENCE</scope>
</reference>
<evidence type="ECO:0000256" key="2">
    <source>
        <dbReference type="ARBA" id="ARBA00022723"/>
    </source>
</evidence>
<keyword evidence="4 7" id="KW-0862">Zinc</keyword>
<dbReference type="PRINTS" id="PR00480">
    <property type="entry name" value="ASTACIN"/>
</dbReference>
<dbReference type="PROSITE" id="PS51864">
    <property type="entry name" value="ASTACIN"/>
    <property type="match status" value="1"/>
</dbReference>
<evidence type="ECO:0000256" key="4">
    <source>
        <dbReference type="ARBA" id="ARBA00022833"/>
    </source>
</evidence>
<evidence type="ECO:0000256" key="3">
    <source>
        <dbReference type="ARBA" id="ARBA00022801"/>
    </source>
</evidence>